<dbReference type="InterPro" id="IPR031341">
    <property type="entry name" value="Methyltr_RsmF_N"/>
</dbReference>
<reference evidence="8" key="1">
    <citation type="submission" date="2023-05" db="EMBL/GenBank/DDBJ databases">
        <authorList>
            <person name="Zhang X."/>
        </authorList>
    </citation>
    <scope>NUCLEOTIDE SEQUENCE</scope>
    <source>
        <strain evidence="8">YF14B1</strain>
    </source>
</reference>
<evidence type="ECO:0000259" key="7">
    <source>
        <dbReference type="PROSITE" id="PS51686"/>
    </source>
</evidence>
<dbReference type="Gene3D" id="2.30.130.60">
    <property type="match status" value="1"/>
</dbReference>
<dbReference type="AlphaFoldDB" id="A0AAE3QZJ9"/>
<evidence type="ECO:0000256" key="4">
    <source>
        <dbReference type="ARBA" id="ARBA00022691"/>
    </source>
</evidence>
<keyword evidence="2 6" id="KW-0489">Methyltransferase</keyword>
<accession>A0AAE3QZJ9</accession>
<dbReference type="PANTHER" id="PTHR22807:SF30">
    <property type="entry name" value="28S RRNA (CYTOSINE(4447)-C(5))-METHYLTRANSFERASE-RELATED"/>
    <property type="match status" value="1"/>
</dbReference>
<evidence type="ECO:0000256" key="1">
    <source>
        <dbReference type="ARBA" id="ARBA00022490"/>
    </source>
</evidence>
<dbReference type="InterPro" id="IPR023267">
    <property type="entry name" value="RCMT"/>
</dbReference>
<feature type="binding site" evidence="6">
    <location>
        <begin position="98"/>
        <end position="104"/>
    </location>
    <ligand>
        <name>S-adenosyl-L-methionine</name>
        <dbReference type="ChEBI" id="CHEBI:59789"/>
    </ligand>
</feature>
<dbReference type="SUPFAM" id="SSF53335">
    <property type="entry name" value="S-adenosyl-L-methionine-dependent methyltransferases"/>
    <property type="match status" value="1"/>
</dbReference>
<dbReference type="PRINTS" id="PR02008">
    <property type="entry name" value="RCMTFAMILY"/>
</dbReference>
<feature type="binding site" evidence="6">
    <location>
        <position position="122"/>
    </location>
    <ligand>
        <name>S-adenosyl-L-methionine</name>
        <dbReference type="ChEBI" id="CHEBI:59789"/>
    </ligand>
</feature>
<proteinExistence type="inferred from homology"/>
<dbReference type="InterPro" id="IPR001678">
    <property type="entry name" value="MeTrfase_RsmB-F_NOP2_dom"/>
</dbReference>
<dbReference type="InterPro" id="IPR049560">
    <property type="entry name" value="MeTrfase_RsmB-F_NOP2_cat"/>
</dbReference>
<dbReference type="CDD" id="cd02440">
    <property type="entry name" value="AdoMet_MTases"/>
    <property type="match status" value="1"/>
</dbReference>
<dbReference type="Gene3D" id="3.30.70.1170">
    <property type="entry name" value="Sun protein, domain 3"/>
    <property type="match status" value="1"/>
</dbReference>
<dbReference type="GO" id="GO:0008173">
    <property type="term" value="F:RNA methyltransferase activity"/>
    <property type="evidence" value="ECO:0007669"/>
    <property type="project" value="InterPro"/>
</dbReference>
<feature type="binding site" evidence="6">
    <location>
        <position position="149"/>
    </location>
    <ligand>
        <name>S-adenosyl-L-methionine</name>
        <dbReference type="ChEBI" id="CHEBI:59789"/>
    </ligand>
</feature>
<sequence>MQATLGSEYVSFVSALEKEPPVSIRLNPQKGLHSPATYSAVPWAERGLYIPQRPVFALDPRWHAGAYYVQEASSMFLEQAWKTIAGSLDAKPVVLDLCAAPGGKSTHLASLLPQGSLLVSNEVIRSRAQILTENSTKWGRGNIIVTNSDPQDFGDLESFFDVIVIDAPCSGEGMFRKDPDAVKEWSEANVHLCAERQHRILADVWNALKPDGFLIYSTCTYNANENEQVLQWLTENYEVKGVEVVVPDQWNITVSSTRDINGYRFYPHRTEGEGLFMAVLQKTEGQERSFRKPKKPTWLKAPRKEVEIVSGWIQERDDWEWLRWQEKMVILPAGMYDHAEQLAQHTRIVYAGVDVAEIIRDQANPLPALALFDDMNPRHFAVEEVDLEKALRFLKKEDIALETGKGWKLIVYQNIPLGWVKQIGHRANNYFPNEWRLRMDWREVEKLLTEPITFLEV</sequence>
<feature type="binding site" evidence="6">
    <location>
        <position position="166"/>
    </location>
    <ligand>
        <name>S-adenosyl-L-methionine</name>
        <dbReference type="ChEBI" id="CHEBI:59789"/>
    </ligand>
</feature>
<keyword evidence="5 6" id="KW-0694">RNA-binding</keyword>
<dbReference type="Pfam" id="PF01189">
    <property type="entry name" value="Methyltr_RsmB-F"/>
    <property type="match status" value="1"/>
</dbReference>
<comment type="similarity">
    <text evidence="6">Belongs to the class I-like SAM-binding methyltransferase superfamily. RsmB/NOP family.</text>
</comment>
<dbReference type="InterPro" id="IPR027391">
    <property type="entry name" value="Nol1_Nop2_Fmu_2"/>
</dbReference>
<keyword evidence="4 6" id="KW-0949">S-adenosyl-L-methionine</keyword>
<dbReference type="GO" id="GO:0001510">
    <property type="term" value="P:RNA methylation"/>
    <property type="evidence" value="ECO:0007669"/>
    <property type="project" value="InterPro"/>
</dbReference>
<evidence type="ECO:0000256" key="3">
    <source>
        <dbReference type="ARBA" id="ARBA00022679"/>
    </source>
</evidence>
<protein>
    <submittedName>
        <fullName evidence="8">rRNA methyltransferase</fullName>
    </submittedName>
</protein>
<organism evidence="8 9">
    <name type="scientific">Xanthocytophaga flava</name>
    <dbReference type="NCBI Taxonomy" id="3048013"/>
    <lineage>
        <taxon>Bacteria</taxon>
        <taxon>Pseudomonadati</taxon>
        <taxon>Bacteroidota</taxon>
        <taxon>Cytophagia</taxon>
        <taxon>Cytophagales</taxon>
        <taxon>Rhodocytophagaceae</taxon>
        <taxon>Xanthocytophaga</taxon>
    </lineage>
</organism>
<dbReference type="PROSITE" id="PS51686">
    <property type="entry name" value="SAM_MT_RSMB_NOP"/>
    <property type="match status" value="1"/>
</dbReference>
<evidence type="ECO:0000256" key="2">
    <source>
        <dbReference type="ARBA" id="ARBA00022603"/>
    </source>
</evidence>
<dbReference type="Proteomes" id="UP001241110">
    <property type="component" value="Unassembled WGS sequence"/>
</dbReference>
<gene>
    <name evidence="8" type="ORF">QNI16_36730</name>
</gene>
<keyword evidence="3 6" id="KW-0808">Transferase</keyword>
<dbReference type="PANTHER" id="PTHR22807">
    <property type="entry name" value="NOP2 YEAST -RELATED NOL1/NOP2/FMU SUN DOMAIN-CONTAINING"/>
    <property type="match status" value="1"/>
</dbReference>
<dbReference type="EMBL" id="JASJOS010000027">
    <property type="protein sequence ID" value="MDJ1486086.1"/>
    <property type="molecule type" value="Genomic_DNA"/>
</dbReference>
<keyword evidence="1" id="KW-0963">Cytoplasm</keyword>
<feature type="domain" description="SAM-dependent MTase RsmB/NOP-type" evidence="7">
    <location>
        <begin position="1"/>
        <end position="283"/>
    </location>
</feature>
<comment type="caution">
    <text evidence="8">The sequence shown here is derived from an EMBL/GenBank/DDBJ whole genome shotgun (WGS) entry which is preliminary data.</text>
</comment>
<dbReference type="Pfam" id="PF13636">
    <property type="entry name" value="Methyltranf_PUA"/>
    <property type="match status" value="1"/>
</dbReference>
<name>A0AAE3QZJ9_9BACT</name>
<dbReference type="GO" id="GO:0003723">
    <property type="term" value="F:RNA binding"/>
    <property type="evidence" value="ECO:0007669"/>
    <property type="project" value="UniProtKB-UniRule"/>
</dbReference>
<dbReference type="Gene3D" id="3.40.50.150">
    <property type="entry name" value="Vaccinia Virus protein VP39"/>
    <property type="match status" value="1"/>
</dbReference>
<evidence type="ECO:0000313" key="8">
    <source>
        <dbReference type="EMBL" id="MDJ1486086.1"/>
    </source>
</evidence>
<dbReference type="Pfam" id="PF17125">
    <property type="entry name" value="Methyltr_RsmF_N"/>
    <property type="match status" value="1"/>
</dbReference>
<evidence type="ECO:0000256" key="6">
    <source>
        <dbReference type="PROSITE-ProRule" id="PRU01023"/>
    </source>
</evidence>
<evidence type="ECO:0000313" key="9">
    <source>
        <dbReference type="Proteomes" id="UP001241110"/>
    </source>
</evidence>
<feature type="active site" description="Nucleophile" evidence="6">
    <location>
        <position position="219"/>
    </location>
</feature>
<dbReference type="InterPro" id="IPR029063">
    <property type="entry name" value="SAM-dependent_MTases_sf"/>
</dbReference>
<evidence type="ECO:0000256" key="5">
    <source>
        <dbReference type="ARBA" id="ARBA00022884"/>
    </source>
</evidence>